<dbReference type="InterPro" id="IPR036770">
    <property type="entry name" value="Ankyrin_rpt-contain_sf"/>
</dbReference>
<evidence type="ECO:0000256" key="1">
    <source>
        <dbReference type="ARBA" id="ARBA00022737"/>
    </source>
</evidence>
<sequence length="277" mass="32011">MEKFENSIFNEQWDKALEFISKDENLIFELNPYDISWKIFYYSLVENGKEKHIPPFGKKTDLNKLVEICNVNGITGKNLPQATAFKDKNQIKFLLANGHKINEEDFGERTALMVASALNDKELVSFLIKENANVSHFDQDNLEAIDFTTSNEIIEILKANGGKTEQERDKEYDDYCNARESLNEIREINLSFMKSAENGNFEKLEKVFNQSKIKSLTLNFAYPINGWTALHYAVKNNDKKSVKFLIENGIDIEKRNLDNLTAKELAEQLERTNLFTE</sequence>
<keyword evidence="1" id="KW-0677">Repeat</keyword>
<protein>
    <submittedName>
        <fullName evidence="4">Ankyrin repeat-containing protein</fullName>
    </submittedName>
</protein>
<evidence type="ECO:0000256" key="3">
    <source>
        <dbReference type="PROSITE-ProRule" id="PRU00023"/>
    </source>
</evidence>
<gene>
    <name evidence="4" type="ORF">SAMN04489797_3137</name>
</gene>
<feature type="repeat" description="ANK" evidence="3">
    <location>
        <begin position="107"/>
        <end position="139"/>
    </location>
</feature>
<reference evidence="4 5" key="1">
    <citation type="submission" date="2016-10" db="EMBL/GenBank/DDBJ databases">
        <authorList>
            <person name="Varghese N."/>
            <person name="Submissions S."/>
        </authorList>
    </citation>
    <scope>NUCLEOTIDE SEQUENCE [LARGE SCALE GENOMIC DNA]</scope>
    <source>
        <strain evidence="4 5">RHA_55</strain>
    </source>
</reference>
<dbReference type="RefSeq" id="WP_092447573.1">
    <property type="nucleotide sequence ID" value="NZ_LT629774.1"/>
</dbReference>
<dbReference type="EMBL" id="LT629774">
    <property type="protein sequence ID" value="SDT05729.1"/>
    <property type="molecule type" value="Genomic_DNA"/>
</dbReference>
<dbReference type="PROSITE" id="PS50088">
    <property type="entry name" value="ANK_REPEAT"/>
    <property type="match status" value="2"/>
</dbReference>
<dbReference type="Pfam" id="PF12796">
    <property type="entry name" value="Ank_2"/>
    <property type="match status" value="2"/>
</dbReference>
<evidence type="ECO:0000256" key="2">
    <source>
        <dbReference type="ARBA" id="ARBA00023043"/>
    </source>
</evidence>
<dbReference type="GO" id="GO:0045944">
    <property type="term" value="P:positive regulation of transcription by RNA polymerase II"/>
    <property type="evidence" value="ECO:0007669"/>
    <property type="project" value="TreeGrafter"/>
</dbReference>
<dbReference type="InterPro" id="IPR050663">
    <property type="entry name" value="Ankyrin-SOCS_Box"/>
</dbReference>
<dbReference type="PANTHER" id="PTHR24193">
    <property type="entry name" value="ANKYRIN REPEAT PROTEIN"/>
    <property type="match status" value="1"/>
</dbReference>
<dbReference type="AlphaFoldDB" id="A0A1H1XAQ0"/>
<dbReference type="STRING" id="1249933.SAMN04489797_3137"/>
<dbReference type="PROSITE" id="PS50297">
    <property type="entry name" value="ANK_REP_REGION"/>
    <property type="match status" value="1"/>
</dbReference>
<dbReference type="Gene3D" id="1.25.40.20">
    <property type="entry name" value="Ankyrin repeat-containing domain"/>
    <property type="match status" value="2"/>
</dbReference>
<dbReference type="GO" id="GO:0000976">
    <property type="term" value="F:transcription cis-regulatory region binding"/>
    <property type="evidence" value="ECO:0007669"/>
    <property type="project" value="TreeGrafter"/>
</dbReference>
<organism evidence="4 5">
    <name type="scientific">Winogradskyella sediminis</name>
    <dbReference type="NCBI Taxonomy" id="1382466"/>
    <lineage>
        <taxon>Bacteria</taxon>
        <taxon>Pseudomonadati</taxon>
        <taxon>Bacteroidota</taxon>
        <taxon>Flavobacteriia</taxon>
        <taxon>Flavobacteriales</taxon>
        <taxon>Flavobacteriaceae</taxon>
        <taxon>Winogradskyella</taxon>
    </lineage>
</organism>
<proteinExistence type="predicted"/>
<feature type="repeat" description="ANK" evidence="3">
    <location>
        <begin position="225"/>
        <end position="257"/>
    </location>
</feature>
<keyword evidence="2 3" id="KW-0040">ANK repeat</keyword>
<evidence type="ECO:0000313" key="4">
    <source>
        <dbReference type="EMBL" id="SDT05729.1"/>
    </source>
</evidence>
<keyword evidence="5" id="KW-1185">Reference proteome</keyword>
<dbReference type="SMART" id="SM00248">
    <property type="entry name" value="ANK"/>
    <property type="match status" value="2"/>
</dbReference>
<name>A0A1H1XAQ0_9FLAO</name>
<dbReference type="SUPFAM" id="SSF48403">
    <property type="entry name" value="Ankyrin repeat"/>
    <property type="match status" value="1"/>
</dbReference>
<dbReference type="PANTHER" id="PTHR24193:SF121">
    <property type="entry name" value="ADA2A-CONTAINING COMPLEX COMPONENT 3, ISOFORM D"/>
    <property type="match status" value="1"/>
</dbReference>
<dbReference type="Proteomes" id="UP000198963">
    <property type="component" value="Chromosome I"/>
</dbReference>
<accession>A0A1H1XAQ0</accession>
<dbReference type="InterPro" id="IPR002110">
    <property type="entry name" value="Ankyrin_rpt"/>
</dbReference>
<evidence type="ECO:0000313" key="5">
    <source>
        <dbReference type="Proteomes" id="UP000198963"/>
    </source>
</evidence>